<comment type="caution">
    <text evidence="2">The sequence shown here is derived from an EMBL/GenBank/DDBJ whole genome shotgun (WGS) entry which is preliminary data.</text>
</comment>
<gene>
    <name evidence="2" type="ORF">CBER1_02180</name>
</gene>
<reference evidence="3" key="1">
    <citation type="journal article" date="2017" name="bioRxiv">
        <title>Conservation of a gene cluster reveals novel cercosporin biosynthetic mechanisms and extends production to the genus Colletotrichum.</title>
        <authorList>
            <person name="de Jonge R."/>
            <person name="Ebert M.K."/>
            <person name="Huitt-Roehl C.R."/>
            <person name="Pal P."/>
            <person name="Suttle J.C."/>
            <person name="Spanner R.E."/>
            <person name="Neubauer J.D."/>
            <person name="Jurick W.M.II."/>
            <person name="Stott K.A."/>
            <person name="Secor G.A."/>
            <person name="Thomma B.P.H.J."/>
            <person name="Van de Peer Y."/>
            <person name="Townsend C.A."/>
            <person name="Bolton M.D."/>
        </authorList>
    </citation>
    <scope>NUCLEOTIDE SEQUENCE [LARGE SCALE GENOMIC DNA]</scope>
    <source>
        <strain evidence="3">CBS538.71</strain>
    </source>
</reference>
<proteinExistence type="predicted"/>
<dbReference type="AlphaFoldDB" id="A0A2S6BQC8"/>
<feature type="transmembrane region" description="Helical" evidence="1">
    <location>
        <begin position="20"/>
        <end position="38"/>
    </location>
</feature>
<evidence type="ECO:0000313" key="2">
    <source>
        <dbReference type="EMBL" id="PPJ49676.1"/>
    </source>
</evidence>
<name>A0A2S6BQC8_9PEZI</name>
<evidence type="ECO:0000313" key="3">
    <source>
        <dbReference type="Proteomes" id="UP000237631"/>
    </source>
</evidence>
<sequence>MDHRSNTQSAKKPSGMTWHAKLTTVLAIGGFVITVVMFRHDVQKGVQWIVRVVPNATANVSEKGRALVQRLSQNFTARSTQEAAEQDLQVAVSALQAQTGHVAVQMDEEEYHDALRGDDGWWYAAEVMGLTPPNAEEH</sequence>
<keyword evidence="1" id="KW-1133">Transmembrane helix</keyword>
<keyword evidence="3" id="KW-1185">Reference proteome</keyword>
<dbReference type="Proteomes" id="UP000237631">
    <property type="component" value="Unassembled WGS sequence"/>
</dbReference>
<keyword evidence="1" id="KW-0472">Membrane</keyword>
<evidence type="ECO:0000256" key="1">
    <source>
        <dbReference type="SAM" id="Phobius"/>
    </source>
</evidence>
<accession>A0A2S6BQC8</accession>
<organism evidence="2 3">
    <name type="scientific">Cercospora berteroae</name>
    <dbReference type="NCBI Taxonomy" id="357750"/>
    <lineage>
        <taxon>Eukaryota</taxon>
        <taxon>Fungi</taxon>
        <taxon>Dikarya</taxon>
        <taxon>Ascomycota</taxon>
        <taxon>Pezizomycotina</taxon>
        <taxon>Dothideomycetes</taxon>
        <taxon>Dothideomycetidae</taxon>
        <taxon>Mycosphaerellales</taxon>
        <taxon>Mycosphaerellaceae</taxon>
        <taxon>Cercospora</taxon>
    </lineage>
</organism>
<protein>
    <submittedName>
        <fullName evidence="2">Uncharacterized protein</fullName>
    </submittedName>
</protein>
<dbReference type="EMBL" id="PNEN01001800">
    <property type="protein sequence ID" value="PPJ49676.1"/>
    <property type="molecule type" value="Genomic_DNA"/>
</dbReference>
<dbReference type="OrthoDB" id="3634142at2759"/>
<keyword evidence="1" id="KW-0812">Transmembrane</keyword>